<evidence type="ECO:0000259" key="4">
    <source>
        <dbReference type="Pfam" id="PF16113"/>
    </source>
</evidence>
<protein>
    <recommendedName>
        <fullName evidence="2">3-hydroxyisobutyryl-CoA hydrolase</fullName>
        <ecNumber evidence="2">3.1.2.4</ecNumber>
    </recommendedName>
</protein>
<dbReference type="InterPro" id="IPR032259">
    <property type="entry name" value="HIBYL-CoA-H"/>
</dbReference>
<dbReference type="EMBL" id="JBHRYJ010000004">
    <property type="protein sequence ID" value="MFC3677350.1"/>
    <property type="molecule type" value="Genomic_DNA"/>
</dbReference>
<evidence type="ECO:0000256" key="3">
    <source>
        <dbReference type="ARBA" id="ARBA00022801"/>
    </source>
</evidence>
<name>A0ABV7VJD8_9PROT</name>
<dbReference type="PANTHER" id="PTHR43176:SF3">
    <property type="entry name" value="3-HYDROXYISOBUTYRYL-COA HYDROLASE, MITOCHONDRIAL"/>
    <property type="match status" value="1"/>
</dbReference>
<proteinExistence type="predicted"/>
<dbReference type="RefSeq" id="WP_379728889.1">
    <property type="nucleotide sequence ID" value="NZ_JBHRYJ010000004.1"/>
</dbReference>
<evidence type="ECO:0000256" key="1">
    <source>
        <dbReference type="ARBA" id="ARBA00001709"/>
    </source>
</evidence>
<dbReference type="CDD" id="cd06558">
    <property type="entry name" value="crotonase-like"/>
    <property type="match status" value="1"/>
</dbReference>
<comment type="caution">
    <text evidence="5">The sequence shown here is derived from an EMBL/GenBank/DDBJ whole genome shotgun (WGS) entry which is preliminary data.</text>
</comment>
<keyword evidence="3 5" id="KW-0378">Hydrolase</keyword>
<feature type="domain" description="Enoyl-CoA hydratase/isomerase" evidence="4">
    <location>
        <begin position="14"/>
        <end position="338"/>
    </location>
</feature>
<dbReference type="NCBIfam" id="NF004127">
    <property type="entry name" value="PRK05617.1"/>
    <property type="match status" value="1"/>
</dbReference>
<dbReference type="Proteomes" id="UP001595711">
    <property type="component" value="Unassembled WGS sequence"/>
</dbReference>
<dbReference type="InterPro" id="IPR045004">
    <property type="entry name" value="ECH_dom"/>
</dbReference>
<gene>
    <name evidence="5" type="ORF">ACFOOQ_17485</name>
</gene>
<dbReference type="GO" id="GO:0016787">
    <property type="term" value="F:hydrolase activity"/>
    <property type="evidence" value="ECO:0007669"/>
    <property type="project" value="UniProtKB-KW"/>
</dbReference>
<sequence>MTDEIAFAVQNGVATILLNRPQALNALTHTMCVPLERHLRDWAKDAAVRAVIIKAAGDKAFCAGGDIRKLADRGPDGTAYRQRFWHDEYRCNTLIGEYPKPFIALIDGIFMGGGVGLSVHGSHRIISEHALFAMPETGIGLFPDVGGTYFLPRCPGEIGMYLGLTGARLKGADIITAGAATHFVPREKMPALEAALIAAAPASQADVDAVVVKFAADAGPSPLAGLRVQIDRLFGGASVPAIVAALEVEDSDFARQQLKFLAGKSPTSLKLTFAQLRRGRTLSLRDCMRLEWRMCNHVAGGHDFYEGVRAVIVDKDHHPHWQPATLGTVPDADIERYFEPVPQGELQFD</sequence>
<evidence type="ECO:0000256" key="2">
    <source>
        <dbReference type="ARBA" id="ARBA00011915"/>
    </source>
</evidence>
<reference evidence="6" key="1">
    <citation type="journal article" date="2019" name="Int. J. Syst. Evol. Microbiol.">
        <title>The Global Catalogue of Microorganisms (GCM) 10K type strain sequencing project: providing services to taxonomists for standard genome sequencing and annotation.</title>
        <authorList>
            <consortium name="The Broad Institute Genomics Platform"/>
            <consortium name="The Broad Institute Genome Sequencing Center for Infectious Disease"/>
            <person name="Wu L."/>
            <person name="Ma J."/>
        </authorList>
    </citation>
    <scope>NUCLEOTIDE SEQUENCE [LARGE SCALE GENOMIC DNA]</scope>
    <source>
        <strain evidence="6">KCTC 42182</strain>
    </source>
</reference>
<evidence type="ECO:0000313" key="5">
    <source>
        <dbReference type="EMBL" id="MFC3677350.1"/>
    </source>
</evidence>
<organism evidence="5 6">
    <name type="scientific">Ferrovibrio xuzhouensis</name>
    <dbReference type="NCBI Taxonomy" id="1576914"/>
    <lineage>
        <taxon>Bacteria</taxon>
        <taxon>Pseudomonadati</taxon>
        <taxon>Pseudomonadota</taxon>
        <taxon>Alphaproteobacteria</taxon>
        <taxon>Rhodospirillales</taxon>
        <taxon>Rhodospirillaceae</taxon>
        <taxon>Ferrovibrio</taxon>
    </lineage>
</organism>
<dbReference type="PANTHER" id="PTHR43176">
    <property type="entry name" value="3-HYDROXYISOBUTYRYL-COA HYDROLASE-RELATED"/>
    <property type="match status" value="1"/>
</dbReference>
<dbReference type="InterPro" id="IPR029045">
    <property type="entry name" value="ClpP/crotonase-like_dom_sf"/>
</dbReference>
<dbReference type="Gene3D" id="3.90.226.10">
    <property type="entry name" value="2-enoyl-CoA Hydratase, Chain A, domain 1"/>
    <property type="match status" value="1"/>
</dbReference>
<dbReference type="Pfam" id="PF16113">
    <property type="entry name" value="ECH_2"/>
    <property type="match status" value="1"/>
</dbReference>
<accession>A0ABV7VJD8</accession>
<comment type="catalytic activity">
    <reaction evidence="1">
        <text>3-hydroxy-2-methylpropanoyl-CoA + H2O = 3-hydroxy-2-methylpropanoate + CoA + H(+)</text>
        <dbReference type="Rhea" id="RHEA:20888"/>
        <dbReference type="ChEBI" id="CHEBI:11805"/>
        <dbReference type="ChEBI" id="CHEBI:15377"/>
        <dbReference type="ChEBI" id="CHEBI:15378"/>
        <dbReference type="ChEBI" id="CHEBI:57287"/>
        <dbReference type="ChEBI" id="CHEBI:57340"/>
        <dbReference type="EC" id="3.1.2.4"/>
    </reaction>
</comment>
<evidence type="ECO:0000313" key="6">
    <source>
        <dbReference type="Proteomes" id="UP001595711"/>
    </source>
</evidence>
<dbReference type="SUPFAM" id="SSF52096">
    <property type="entry name" value="ClpP/crotonase"/>
    <property type="match status" value="1"/>
</dbReference>
<dbReference type="EC" id="3.1.2.4" evidence="2"/>
<keyword evidence="6" id="KW-1185">Reference proteome</keyword>